<evidence type="ECO:0000313" key="2">
    <source>
        <dbReference type="Proteomes" id="UP001195483"/>
    </source>
</evidence>
<gene>
    <name evidence="1" type="ORF">CHS0354_034270</name>
</gene>
<reference evidence="1" key="3">
    <citation type="submission" date="2023-05" db="EMBL/GenBank/DDBJ databases">
        <authorList>
            <person name="Smith C.H."/>
        </authorList>
    </citation>
    <scope>NUCLEOTIDE SEQUENCE</scope>
    <source>
        <strain evidence="1">CHS0354</strain>
        <tissue evidence="1">Mantle</tissue>
    </source>
</reference>
<accession>A0AAE0S4C2</accession>
<keyword evidence="2" id="KW-1185">Reference proteome</keyword>
<dbReference type="EMBL" id="JAEAOA010002006">
    <property type="protein sequence ID" value="KAK3585141.1"/>
    <property type="molecule type" value="Genomic_DNA"/>
</dbReference>
<protein>
    <submittedName>
        <fullName evidence="1">Uncharacterized protein</fullName>
    </submittedName>
</protein>
<dbReference type="AlphaFoldDB" id="A0AAE0S4C2"/>
<sequence>MPCTTVTDCFPMPTTSVTDAFLCQAPLLHIAFLCQLPVTDCFSTPSTTVTDLLLYAKFCCHRILSLTLIVMVDRGDGQFCIYITRCNIINIYLKRFSGFR</sequence>
<proteinExistence type="predicted"/>
<name>A0AAE0S4C2_9BIVA</name>
<dbReference type="Proteomes" id="UP001195483">
    <property type="component" value="Unassembled WGS sequence"/>
</dbReference>
<evidence type="ECO:0000313" key="1">
    <source>
        <dbReference type="EMBL" id="KAK3585141.1"/>
    </source>
</evidence>
<organism evidence="1 2">
    <name type="scientific">Potamilus streckersoni</name>
    <dbReference type="NCBI Taxonomy" id="2493646"/>
    <lineage>
        <taxon>Eukaryota</taxon>
        <taxon>Metazoa</taxon>
        <taxon>Spiralia</taxon>
        <taxon>Lophotrochozoa</taxon>
        <taxon>Mollusca</taxon>
        <taxon>Bivalvia</taxon>
        <taxon>Autobranchia</taxon>
        <taxon>Heteroconchia</taxon>
        <taxon>Palaeoheterodonta</taxon>
        <taxon>Unionida</taxon>
        <taxon>Unionoidea</taxon>
        <taxon>Unionidae</taxon>
        <taxon>Ambleminae</taxon>
        <taxon>Lampsilini</taxon>
        <taxon>Potamilus</taxon>
    </lineage>
</organism>
<reference evidence="1" key="1">
    <citation type="journal article" date="2021" name="Genome Biol. Evol.">
        <title>A High-Quality Reference Genome for a Parasitic Bivalve with Doubly Uniparental Inheritance (Bivalvia: Unionida).</title>
        <authorList>
            <person name="Smith C.H."/>
        </authorList>
    </citation>
    <scope>NUCLEOTIDE SEQUENCE</scope>
    <source>
        <strain evidence="1">CHS0354</strain>
    </source>
</reference>
<comment type="caution">
    <text evidence="1">The sequence shown here is derived from an EMBL/GenBank/DDBJ whole genome shotgun (WGS) entry which is preliminary data.</text>
</comment>
<reference evidence="1" key="2">
    <citation type="journal article" date="2021" name="Genome Biol. Evol.">
        <title>Developing a high-quality reference genome for a parasitic bivalve with doubly uniparental inheritance (Bivalvia: Unionida).</title>
        <authorList>
            <person name="Smith C.H."/>
        </authorList>
    </citation>
    <scope>NUCLEOTIDE SEQUENCE</scope>
    <source>
        <strain evidence="1">CHS0354</strain>
        <tissue evidence="1">Mantle</tissue>
    </source>
</reference>